<keyword evidence="7" id="KW-0547">Nucleotide-binding</keyword>
<dbReference type="EMBL" id="DF820456">
    <property type="protein sequence ID" value="GAK50399.1"/>
    <property type="molecule type" value="Genomic_DNA"/>
</dbReference>
<dbReference type="InterPro" id="IPR050107">
    <property type="entry name" value="ABC_carbohydrate_import_ATPase"/>
</dbReference>
<evidence type="ECO:0000256" key="6">
    <source>
        <dbReference type="ARBA" id="ARBA00022737"/>
    </source>
</evidence>
<evidence type="ECO:0000256" key="9">
    <source>
        <dbReference type="ARBA" id="ARBA00022967"/>
    </source>
</evidence>
<evidence type="ECO:0000256" key="10">
    <source>
        <dbReference type="ARBA" id="ARBA00023136"/>
    </source>
</evidence>
<comment type="subcellular location">
    <subcellularLocation>
        <location evidence="2">Cell inner membrane</location>
    </subcellularLocation>
    <subcellularLocation>
        <location evidence="1">Cell membrane</location>
        <topology evidence="1">Peripheral membrane protein</topology>
    </subcellularLocation>
</comment>
<evidence type="ECO:0000256" key="7">
    <source>
        <dbReference type="ARBA" id="ARBA00022741"/>
    </source>
</evidence>
<evidence type="ECO:0000256" key="3">
    <source>
        <dbReference type="ARBA" id="ARBA00022448"/>
    </source>
</evidence>
<evidence type="ECO:0000259" key="11">
    <source>
        <dbReference type="PROSITE" id="PS50893"/>
    </source>
</evidence>
<keyword evidence="6" id="KW-0677">Repeat</keyword>
<evidence type="ECO:0000256" key="2">
    <source>
        <dbReference type="ARBA" id="ARBA00004533"/>
    </source>
</evidence>
<evidence type="ECO:0000256" key="4">
    <source>
        <dbReference type="ARBA" id="ARBA00022475"/>
    </source>
</evidence>
<proteinExistence type="predicted"/>
<keyword evidence="8" id="KW-0067">ATP-binding</keyword>
<keyword evidence="10" id="KW-0472">Membrane</keyword>
<dbReference type="PANTHER" id="PTHR43790:SF9">
    <property type="entry name" value="GALACTOFURANOSE TRANSPORTER ATP-BINDING PROTEIN YTFR"/>
    <property type="match status" value="1"/>
</dbReference>
<protein>
    <submittedName>
        <fullName evidence="12">Transporter</fullName>
    </submittedName>
</protein>
<dbReference type="SUPFAM" id="SSF52540">
    <property type="entry name" value="P-loop containing nucleoside triphosphate hydrolases"/>
    <property type="match status" value="2"/>
</dbReference>
<dbReference type="InterPro" id="IPR003593">
    <property type="entry name" value="AAA+_ATPase"/>
</dbReference>
<dbReference type="GO" id="GO:0005524">
    <property type="term" value="F:ATP binding"/>
    <property type="evidence" value="ECO:0007669"/>
    <property type="project" value="UniProtKB-KW"/>
</dbReference>
<keyword evidence="13" id="KW-1185">Reference proteome</keyword>
<dbReference type="InterPro" id="IPR003439">
    <property type="entry name" value="ABC_transporter-like_ATP-bd"/>
</dbReference>
<keyword evidence="4" id="KW-1003">Cell membrane</keyword>
<dbReference type="PROSITE" id="PS50893">
    <property type="entry name" value="ABC_TRANSPORTER_2"/>
    <property type="match status" value="2"/>
</dbReference>
<dbReference type="Gene3D" id="3.40.50.300">
    <property type="entry name" value="P-loop containing nucleotide triphosphate hydrolases"/>
    <property type="match status" value="2"/>
</dbReference>
<evidence type="ECO:0000313" key="12">
    <source>
        <dbReference type="EMBL" id="GAK50399.1"/>
    </source>
</evidence>
<keyword evidence="9" id="KW-1278">Translocase</keyword>
<evidence type="ECO:0000256" key="8">
    <source>
        <dbReference type="ARBA" id="ARBA00022840"/>
    </source>
</evidence>
<dbReference type="SMART" id="SM00382">
    <property type="entry name" value="AAA"/>
    <property type="match status" value="2"/>
</dbReference>
<organism evidence="12">
    <name type="scientific">Candidatus Moduliflexus flocculans</name>
    <dbReference type="NCBI Taxonomy" id="1499966"/>
    <lineage>
        <taxon>Bacteria</taxon>
        <taxon>Candidatus Moduliflexota</taxon>
        <taxon>Candidatus Moduliflexia</taxon>
        <taxon>Candidatus Moduliflexales</taxon>
        <taxon>Candidatus Moduliflexaceae</taxon>
    </lineage>
</organism>
<dbReference type="PROSITE" id="PS00211">
    <property type="entry name" value="ABC_TRANSPORTER_1"/>
    <property type="match status" value="1"/>
</dbReference>
<dbReference type="CDD" id="cd03215">
    <property type="entry name" value="ABC_Carb_Monos_II"/>
    <property type="match status" value="1"/>
</dbReference>
<dbReference type="FunFam" id="3.40.50.300:FF:000126">
    <property type="entry name" value="Galactose/methyl galactoside import ATP-binding protein MglA"/>
    <property type="match status" value="1"/>
</dbReference>
<dbReference type="FunFam" id="3.40.50.300:FF:000127">
    <property type="entry name" value="Ribose import ATP-binding protein RbsA"/>
    <property type="match status" value="1"/>
</dbReference>
<dbReference type="Proteomes" id="UP000030700">
    <property type="component" value="Unassembled WGS sequence"/>
</dbReference>
<dbReference type="Pfam" id="PF00005">
    <property type="entry name" value="ABC_tran"/>
    <property type="match status" value="2"/>
</dbReference>
<feature type="domain" description="ABC transporter" evidence="11">
    <location>
        <begin position="264"/>
        <end position="509"/>
    </location>
</feature>
<sequence length="512" mass="56747">MATSDYILEIEHVTKEFPGVRALNDISFNVRRGTIHGVCGENGAGKSTLMKILAGVYPADTYEGNIKLNGEVIQFTHDSIHQAIHHGIAIVYQELALIPKLTVGENIFLGREPGKNGVIDWNKLYARTHAILQEYNLDIPFTSIIEDLSVGKQQMVEIAKALSESAKVLILDEPTSALTEAEVDTLMGILNQLRDRGVTCLYITHKMEEFFRITDEITVFRDGAVVGTVNTKDVNHEKLVAMMVGREMKERFPQGNRKPGKVVLDVKNLTVEHPTHLGKKAVKNVSFQVRAGEILGVAGLMGSGRSELVTTIFGEYGRNRTGEIILNGKPLENKSAREAMENEISLVPEDRKRMGLVLEQSILKNIALPNLQRFSNWFSINKHKEHDLCEKMAKHLTVKAPHLHVTVNSLSGGNQQKVVIAKWLLAEPKVLILDEPTRGIDVGAKYEIYKLMNQLAEQGVAIIMISSELPEILGMSDRILVMHEGECTGILDRAEATQEKIMALGTGLVTNN</sequence>
<evidence type="ECO:0000256" key="5">
    <source>
        <dbReference type="ARBA" id="ARBA00022597"/>
    </source>
</evidence>
<dbReference type="PANTHER" id="PTHR43790">
    <property type="entry name" value="CARBOHYDRATE TRANSPORT ATP-BINDING PROTEIN MG119-RELATED"/>
    <property type="match status" value="1"/>
</dbReference>
<reference evidence="12" key="1">
    <citation type="journal article" date="2015" name="PeerJ">
        <title>First genomic representation of candidate bacterial phylum KSB3 points to enhanced environmental sensing as a trigger of wastewater bulking.</title>
        <authorList>
            <person name="Sekiguchi Y."/>
            <person name="Ohashi A."/>
            <person name="Parks D.H."/>
            <person name="Yamauchi T."/>
            <person name="Tyson G.W."/>
            <person name="Hugenholtz P."/>
        </authorList>
    </citation>
    <scope>NUCLEOTIDE SEQUENCE [LARGE SCALE GENOMIC DNA]</scope>
</reference>
<dbReference type="HOGENOM" id="CLU_000604_92_3_0"/>
<dbReference type="GO" id="GO:0016887">
    <property type="term" value="F:ATP hydrolysis activity"/>
    <property type="evidence" value="ECO:0007669"/>
    <property type="project" value="InterPro"/>
</dbReference>
<evidence type="ECO:0000256" key="1">
    <source>
        <dbReference type="ARBA" id="ARBA00004202"/>
    </source>
</evidence>
<dbReference type="CDD" id="cd03216">
    <property type="entry name" value="ABC_Carb_Monos_I"/>
    <property type="match status" value="1"/>
</dbReference>
<dbReference type="AlphaFoldDB" id="A0A0S6VWS2"/>
<evidence type="ECO:0000313" key="13">
    <source>
        <dbReference type="Proteomes" id="UP000030700"/>
    </source>
</evidence>
<dbReference type="GO" id="GO:0005886">
    <property type="term" value="C:plasma membrane"/>
    <property type="evidence" value="ECO:0007669"/>
    <property type="project" value="UniProtKB-SubCell"/>
</dbReference>
<dbReference type="STRING" id="1499966.U14_01630"/>
<accession>A0A0S6VWS2</accession>
<feature type="domain" description="ABC transporter" evidence="11">
    <location>
        <begin position="8"/>
        <end position="247"/>
    </location>
</feature>
<name>A0A0S6VWS2_9BACT</name>
<dbReference type="GO" id="GO:0015749">
    <property type="term" value="P:monosaccharide transmembrane transport"/>
    <property type="evidence" value="ECO:0007669"/>
    <property type="project" value="UniProtKB-ARBA"/>
</dbReference>
<dbReference type="InterPro" id="IPR017871">
    <property type="entry name" value="ABC_transporter-like_CS"/>
</dbReference>
<keyword evidence="5" id="KW-0762">Sugar transport</keyword>
<gene>
    <name evidence="12" type="ORF">U14_01630</name>
</gene>
<keyword evidence="3" id="KW-0813">Transport</keyword>
<dbReference type="InterPro" id="IPR027417">
    <property type="entry name" value="P-loop_NTPase"/>
</dbReference>